<dbReference type="Gene3D" id="3.30.870.10">
    <property type="entry name" value="Endonuclease Chain A"/>
    <property type="match status" value="1"/>
</dbReference>
<sequence>MGMTPGKGIGIGFQLVDSGWGRVLEEAVAASGSELRIVCPFIKERAALRLLAGGKPETIQVITRFNLGDFGEGVSDTAALRLLLDHGAQIRGIRGLHAKLYLIGGI</sequence>
<organism evidence="1">
    <name type="scientific">marine sediment metagenome</name>
    <dbReference type="NCBI Taxonomy" id="412755"/>
    <lineage>
        <taxon>unclassified sequences</taxon>
        <taxon>metagenomes</taxon>
        <taxon>ecological metagenomes</taxon>
    </lineage>
</organism>
<proteinExistence type="predicted"/>
<accession>A0A0F9NUE0</accession>
<reference evidence="1" key="1">
    <citation type="journal article" date="2015" name="Nature">
        <title>Complex archaea that bridge the gap between prokaryotes and eukaryotes.</title>
        <authorList>
            <person name="Spang A."/>
            <person name="Saw J.H."/>
            <person name="Jorgensen S.L."/>
            <person name="Zaremba-Niedzwiedzka K."/>
            <person name="Martijn J."/>
            <person name="Lind A.E."/>
            <person name="van Eijk R."/>
            <person name="Schleper C."/>
            <person name="Guy L."/>
            <person name="Ettema T.J."/>
        </authorList>
    </citation>
    <scope>NUCLEOTIDE SEQUENCE</scope>
</reference>
<name>A0A0F9NUE0_9ZZZZ</name>
<dbReference type="AlphaFoldDB" id="A0A0F9NUE0"/>
<gene>
    <name evidence="1" type="ORF">LCGC14_0983120</name>
</gene>
<dbReference type="EMBL" id="LAZR01003685">
    <property type="protein sequence ID" value="KKN15722.1"/>
    <property type="molecule type" value="Genomic_DNA"/>
</dbReference>
<evidence type="ECO:0000313" key="1">
    <source>
        <dbReference type="EMBL" id="KKN15722.1"/>
    </source>
</evidence>
<protein>
    <submittedName>
        <fullName evidence="1">Uncharacterized protein</fullName>
    </submittedName>
</protein>
<comment type="caution">
    <text evidence="1">The sequence shown here is derived from an EMBL/GenBank/DDBJ whole genome shotgun (WGS) entry which is preliminary data.</text>
</comment>